<comment type="caution">
    <text evidence="1">The sequence shown here is derived from an EMBL/GenBank/DDBJ whole genome shotgun (WGS) entry which is preliminary data.</text>
</comment>
<accession>A0A4Z2IPU5</accession>
<gene>
    <name evidence="1" type="ORF">EYF80_009888</name>
</gene>
<sequence>MPRPLIMVVWESVPTTLSGYTNPSVTWIALDRYSRLTWWTAPTSGGTTFTFLNALEHHCVAGEKRRRRRREIKKYDLRPTQSTTAGLFCSQAHSLRHRLQVEGAEEGRVLDLLHRGSGGGRGVAAAGFAAGAPLAPALRASPGGRGAGGTQAWVGTVASTGVRGAELTISGIV</sequence>
<keyword evidence="2" id="KW-1185">Reference proteome</keyword>
<organism evidence="1 2">
    <name type="scientific">Liparis tanakae</name>
    <name type="common">Tanaka's snailfish</name>
    <dbReference type="NCBI Taxonomy" id="230148"/>
    <lineage>
        <taxon>Eukaryota</taxon>
        <taxon>Metazoa</taxon>
        <taxon>Chordata</taxon>
        <taxon>Craniata</taxon>
        <taxon>Vertebrata</taxon>
        <taxon>Euteleostomi</taxon>
        <taxon>Actinopterygii</taxon>
        <taxon>Neopterygii</taxon>
        <taxon>Teleostei</taxon>
        <taxon>Neoteleostei</taxon>
        <taxon>Acanthomorphata</taxon>
        <taxon>Eupercaria</taxon>
        <taxon>Perciformes</taxon>
        <taxon>Cottioidei</taxon>
        <taxon>Cottales</taxon>
        <taxon>Liparidae</taxon>
        <taxon>Liparis</taxon>
    </lineage>
</organism>
<evidence type="ECO:0000313" key="2">
    <source>
        <dbReference type="Proteomes" id="UP000314294"/>
    </source>
</evidence>
<evidence type="ECO:0000313" key="1">
    <source>
        <dbReference type="EMBL" id="TNN79851.1"/>
    </source>
</evidence>
<name>A0A4Z2IPU5_9TELE</name>
<dbReference type="EMBL" id="SRLO01000060">
    <property type="protein sequence ID" value="TNN79851.1"/>
    <property type="molecule type" value="Genomic_DNA"/>
</dbReference>
<dbReference type="Proteomes" id="UP000314294">
    <property type="component" value="Unassembled WGS sequence"/>
</dbReference>
<dbReference type="AlphaFoldDB" id="A0A4Z2IPU5"/>
<reference evidence="1 2" key="1">
    <citation type="submission" date="2019-03" db="EMBL/GenBank/DDBJ databases">
        <title>First draft genome of Liparis tanakae, snailfish: a comprehensive survey of snailfish specific genes.</title>
        <authorList>
            <person name="Kim W."/>
            <person name="Song I."/>
            <person name="Jeong J.-H."/>
            <person name="Kim D."/>
            <person name="Kim S."/>
            <person name="Ryu S."/>
            <person name="Song J.Y."/>
            <person name="Lee S.K."/>
        </authorList>
    </citation>
    <scope>NUCLEOTIDE SEQUENCE [LARGE SCALE GENOMIC DNA]</scope>
    <source>
        <tissue evidence="1">Muscle</tissue>
    </source>
</reference>
<protein>
    <submittedName>
        <fullName evidence="1">Uncharacterized protein</fullName>
    </submittedName>
</protein>
<proteinExistence type="predicted"/>